<evidence type="ECO:0000313" key="3">
    <source>
        <dbReference type="Proteomes" id="UP000241912"/>
    </source>
</evidence>
<protein>
    <submittedName>
        <fullName evidence="2">Uncharacterized protein</fullName>
    </submittedName>
</protein>
<sequence>MFNKPNQLIFYINVLIIAFGALVALFTPFFVVGLIFAICAALLILDQFRQNKSAFTISDLRKILTIHDDGGNKATMTQTQMTTACHVDNSEYWFKNIRAIGSISNFKINNEQPDDQRKENGNYHVCMRIPPELKLIDGSDLMLTYEYQDAFTQNQGTLSHVIDDDTQHLHMTVQLPEGRAISTARFFCKHDGKEEALLPPVVTGSTKIETTVKNPKLGVEYCLQWNWSEPGLLKKLSSLFK</sequence>
<proteinExistence type="predicted"/>
<dbReference type="AlphaFoldDB" id="A0A2P7NYN4"/>
<organism evidence="2 3">
    <name type="scientific">Nitrosomonas supralitoralis</name>
    <dbReference type="NCBI Taxonomy" id="2116706"/>
    <lineage>
        <taxon>Bacteria</taxon>
        <taxon>Pseudomonadati</taxon>
        <taxon>Pseudomonadota</taxon>
        <taxon>Betaproteobacteria</taxon>
        <taxon>Nitrosomonadales</taxon>
        <taxon>Nitrosomonadaceae</taxon>
        <taxon>Nitrosomonas</taxon>
    </lineage>
</organism>
<feature type="transmembrane region" description="Helical" evidence="1">
    <location>
        <begin position="12"/>
        <end position="45"/>
    </location>
</feature>
<keyword evidence="1" id="KW-0472">Membrane</keyword>
<dbReference type="EMBL" id="PXXU01000004">
    <property type="protein sequence ID" value="PSJ18601.1"/>
    <property type="molecule type" value="Genomic_DNA"/>
</dbReference>
<keyword evidence="1" id="KW-0812">Transmembrane</keyword>
<accession>A0A2P7NYN4</accession>
<keyword evidence="3" id="KW-1185">Reference proteome</keyword>
<comment type="caution">
    <text evidence="2">The sequence shown here is derived from an EMBL/GenBank/DDBJ whole genome shotgun (WGS) entry which is preliminary data.</text>
</comment>
<dbReference type="RefSeq" id="WP_106705634.1">
    <property type="nucleotide sequence ID" value="NZ_PXXU01000004.1"/>
</dbReference>
<evidence type="ECO:0000256" key="1">
    <source>
        <dbReference type="SAM" id="Phobius"/>
    </source>
</evidence>
<keyword evidence="1" id="KW-1133">Transmembrane helix</keyword>
<reference evidence="2 3" key="1">
    <citation type="submission" date="2018-03" db="EMBL/GenBank/DDBJ databases">
        <title>Draft genome of Nitrosomonas supralitoralis APG5.</title>
        <authorList>
            <person name="Urakawa H."/>
            <person name="Lopez J.V."/>
        </authorList>
    </citation>
    <scope>NUCLEOTIDE SEQUENCE [LARGE SCALE GENOMIC DNA]</scope>
    <source>
        <strain evidence="2 3">APG5</strain>
    </source>
</reference>
<name>A0A2P7NYN4_9PROT</name>
<dbReference type="Proteomes" id="UP000241912">
    <property type="component" value="Unassembled WGS sequence"/>
</dbReference>
<evidence type="ECO:0000313" key="2">
    <source>
        <dbReference type="EMBL" id="PSJ18601.1"/>
    </source>
</evidence>
<dbReference type="OrthoDB" id="8545189at2"/>
<gene>
    <name evidence="2" type="ORF">C7H79_02080</name>
</gene>